<dbReference type="NCBIfam" id="TIGR00690">
    <property type="entry name" value="rpoZ"/>
    <property type="match status" value="1"/>
</dbReference>
<keyword evidence="14" id="KW-1185">Reference proteome</keyword>
<comment type="similarity">
    <text evidence="1 11">Belongs to the RNA polymerase subunit omega family.</text>
</comment>
<evidence type="ECO:0000256" key="11">
    <source>
        <dbReference type="HAMAP-Rule" id="MF_00366"/>
    </source>
</evidence>
<dbReference type="EC" id="2.7.7.6" evidence="2 11"/>
<evidence type="ECO:0000256" key="8">
    <source>
        <dbReference type="ARBA" id="ARBA00029924"/>
    </source>
</evidence>
<evidence type="ECO:0000256" key="12">
    <source>
        <dbReference type="SAM" id="MobiDB-lite"/>
    </source>
</evidence>
<dbReference type="InterPro" id="IPR036161">
    <property type="entry name" value="RPB6/omega-like_sf"/>
</dbReference>
<sequence>MARVTVEDCLPKVSDRFELVIVASLRAKDIAKGSPVMITTGPKNEKSTILALREIASGLLDASYFDAKDAEVIGNVVEKQGSKHEPKEQSSPKKTAEPGNEGFVYHDDEENID</sequence>
<dbReference type="Gene3D" id="3.90.940.10">
    <property type="match status" value="1"/>
</dbReference>
<dbReference type="RefSeq" id="WP_322497807.1">
    <property type="nucleotide sequence ID" value="NZ_JARGYT010000038.1"/>
</dbReference>
<dbReference type="InterPro" id="IPR003716">
    <property type="entry name" value="DNA-dir_RNA_pol_omega"/>
</dbReference>
<keyword evidence="5 11" id="KW-0808">Transferase</keyword>
<dbReference type="PANTHER" id="PTHR34476:SF1">
    <property type="entry name" value="DNA-DIRECTED RNA POLYMERASE SUBUNIT OMEGA"/>
    <property type="match status" value="1"/>
</dbReference>
<evidence type="ECO:0000256" key="7">
    <source>
        <dbReference type="ARBA" id="ARBA00023163"/>
    </source>
</evidence>
<feature type="region of interest" description="Disordered" evidence="12">
    <location>
        <begin position="76"/>
        <end position="113"/>
    </location>
</feature>
<evidence type="ECO:0000256" key="4">
    <source>
        <dbReference type="ARBA" id="ARBA00022478"/>
    </source>
</evidence>
<evidence type="ECO:0000313" key="14">
    <source>
        <dbReference type="Proteomes" id="UP001293791"/>
    </source>
</evidence>
<protein>
    <recommendedName>
        <fullName evidence="3 11">DNA-directed RNA polymerase subunit omega</fullName>
        <shortName evidence="11">RNAP omega subunit</shortName>
        <ecNumber evidence="2 11">2.7.7.6</ecNumber>
    </recommendedName>
    <alternativeName>
        <fullName evidence="9 11">RNA polymerase omega subunit</fullName>
    </alternativeName>
    <alternativeName>
        <fullName evidence="8 11">Transcriptase subunit omega</fullName>
    </alternativeName>
</protein>
<dbReference type="InterPro" id="IPR006110">
    <property type="entry name" value="Pol_omega/Rpo6/RPB6"/>
</dbReference>
<evidence type="ECO:0000313" key="13">
    <source>
        <dbReference type="EMBL" id="MDZ5762338.1"/>
    </source>
</evidence>
<dbReference type="SUPFAM" id="SSF63562">
    <property type="entry name" value="RPB6/omega subunit-like"/>
    <property type="match status" value="1"/>
</dbReference>
<comment type="subunit">
    <text evidence="11">The RNAP catalytic core consists of 2 alpha, 1 beta, 1 beta' and 1 omega subunit. When a sigma factor is associated with the core the holoenzyme is formed, which can initiate transcription.</text>
</comment>
<evidence type="ECO:0000256" key="5">
    <source>
        <dbReference type="ARBA" id="ARBA00022679"/>
    </source>
</evidence>
<reference evidence="13 14" key="1">
    <citation type="submission" date="2023-02" db="EMBL/GenBank/DDBJ databases">
        <title>Host association and intracellularity evolved multiple times independently in the Rickettsiales.</title>
        <authorList>
            <person name="Castelli M."/>
            <person name="Nardi T."/>
            <person name="Gammuto L."/>
            <person name="Bellinzona G."/>
            <person name="Sabaneyeva E."/>
            <person name="Potekhin A."/>
            <person name="Serra V."/>
            <person name="Petroni G."/>
            <person name="Sassera D."/>
        </authorList>
    </citation>
    <scope>NUCLEOTIDE SEQUENCE [LARGE SCALE GENOMIC DNA]</scope>
    <source>
        <strain evidence="13 14">BOD18</strain>
    </source>
</reference>
<name>A0ABU5L882_9RICK</name>
<gene>
    <name evidence="11" type="primary">rpoZ</name>
    <name evidence="13" type="ORF">Cyrtocomes_00717</name>
</gene>
<keyword evidence="7 11" id="KW-0804">Transcription</keyword>
<dbReference type="EMBL" id="JARGYT010000038">
    <property type="protein sequence ID" value="MDZ5762338.1"/>
    <property type="molecule type" value="Genomic_DNA"/>
</dbReference>
<comment type="caution">
    <text evidence="13">The sequence shown here is derived from an EMBL/GenBank/DDBJ whole genome shotgun (WGS) entry which is preliminary data.</text>
</comment>
<dbReference type="HAMAP" id="MF_00366">
    <property type="entry name" value="RNApol_bact_RpoZ"/>
    <property type="match status" value="1"/>
</dbReference>
<accession>A0ABU5L882</accession>
<evidence type="ECO:0000256" key="6">
    <source>
        <dbReference type="ARBA" id="ARBA00022695"/>
    </source>
</evidence>
<organism evidence="13 14">
    <name type="scientific">Candidatus Cyrtobacter comes</name>
    <dbReference type="NCBI Taxonomy" id="675776"/>
    <lineage>
        <taxon>Bacteria</taxon>
        <taxon>Pseudomonadati</taxon>
        <taxon>Pseudomonadota</taxon>
        <taxon>Alphaproteobacteria</taxon>
        <taxon>Rickettsiales</taxon>
        <taxon>Candidatus Midichloriaceae</taxon>
        <taxon>Candidatus Cyrtobacter</taxon>
    </lineage>
</organism>
<keyword evidence="6 11" id="KW-0548">Nucleotidyltransferase</keyword>
<dbReference type="PANTHER" id="PTHR34476">
    <property type="entry name" value="DNA-DIRECTED RNA POLYMERASE SUBUNIT OMEGA"/>
    <property type="match status" value="1"/>
</dbReference>
<evidence type="ECO:0000256" key="2">
    <source>
        <dbReference type="ARBA" id="ARBA00012418"/>
    </source>
</evidence>
<evidence type="ECO:0000256" key="10">
    <source>
        <dbReference type="ARBA" id="ARBA00048552"/>
    </source>
</evidence>
<dbReference type="SMART" id="SM01409">
    <property type="entry name" value="RNA_pol_Rpb6"/>
    <property type="match status" value="1"/>
</dbReference>
<evidence type="ECO:0000256" key="1">
    <source>
        <dbReference type="ARBA" id="ARBA00006711"/>
    </source>
</evidence>
<proteinExistence type="inferred from homology"/>
<evidence type="ECO:0000256" key="9">
    <source>
        <dbReference type="ARBA" id="ARBA00030998"/>
    </source>
</evidence>
<dbReference type="GO" id="GO:0000428">
    <property type="term" value="C:DNA-directed RNA polymerase complex"/>
    <property type="evidence" value="ECO:0007669"/>
    <property type="project" value="UniProtKB-KW"/>
</dbReference>
<comment type="catalytic activity">
    <reaction evidence="10 11">
        <text>RNA(n) + a ribonucleoside 5'-triphosphate = RNA(n+1) + diphosphate</text>
        <dbReference type="Rhea" id="RHEA:21248"/>
        <dbReference type="Rhea" id="RHEA-COMP:14527"/>
        <dbReference type="Rhea" id="RHEA-COMP:17342"/>
        <dbReference type="ChEBI" id="CHEBI:33019"/>
        <dbReference type="ChEBI" id="CHEBI:61557"/>
        <dbReference type="ChEBI" id="CHEBI:140395"/>
        <dbReference type="EC" id="2.7.7.6"/>
    </reaction>
</comment>
<dbReference type="Pfam" id="PF01192">
    <property type="entry name" value="RNA_pol_Rpb6"/>
    <property type="match status" value="1"/>
</dbReference>
<comment type="function">
    <text evidence="11">Promotes RNA polymerase assembly. Latches the N- and C-terminal regions of the beta' subunit thereby facilitating its interaction with the beta and alpha subunits.</text>
</comment>
<evidence type="ECO:0000256" key="3">
    <source>
        <dbReference type="ARBA" id="ARBA00013725"/>
    </source>
</evidence>
<dbReference type="Proteomes" id="UP001293791">
    <property type="component" value="Unassembled WGS sequence"/>
</dbReference>
<keyword evidence="4 11" id="KW-0240">DNA-directed RNA polymerase</keyword>
<feature type="compositionally biased region" description="Basic and acidic residues" evidence="12">
    <location>
        <begin position="80"/>
        <end position="96"/>
    </location>
</feature>